<gene>
    <name evidence="2" type="ORF">KI387_006005</name>
</gene>
<feature type="domain" description="C2H2-type" evidence="1">
    <location>
        <begin position="31"/>
        <end position="52"/>
    </location>
</feature>
<name>A0AA38GMC1_TAXCH</name>
<feature type="non-terminal residue" evidence="2">
    <location>
        <position position="66"/>
    </location>
</feature>
<evidence type="ECO:0000313" key="3">
    <source>
        <dbReference type="Proteomes" id="UP000824469"/>
    </source>
</evidence>
<reference evidence="2 3" key="1">
    <citation type="journal article" date="2021" name="Nat. Plants">
        <title>The Taxus genome provides insights into paclitaxel biosynthesis.</title>
        <authorList>
            <person name="Xiong X."/>
            <person name="Gou J."/>
            <person name="Liao Q."/>
            <person name="Li Y."/>
            <person name="Zhou Q."/>
            <person name="Bi G."/>
            <person name="Li C."/>
            <person name="Du R."/>
            <person name="Wang X."/>
            <person name="Sun T."/>
            <person name="Guo L."/>
            <person name="Liang H."/>
            <person name="Lu P."/>
            <person name="Wu Y."/>
            <person name="Zhang Z."/>
            <person name="Ro D.K."/>
            <person name="Shang Y."/>
            <person name="Huang S."/>
            <person name="Yan J."/>
        </authorList>
    </citation>
    <scope>NUCLEOTIDE SEQUENCE [LARGE SCALE GENOMIC DNA]</scope>
    <source>
        <strain evidence="2">Ta-2019</strain>
    </source>
</reference>
<dbReference type="Proteomes" id="UP000824469">
    <property type="component" value="Unassembled WGS sequence"/>
</dbReference>
<dbReference type="PANTHER" id="PTHR21354:SF0">
    <property type="entry name" value="ZINC FINGER PROTEIN 511"/>
    <property type="match status" value="1"/>
</dbReference>
<dbReference type="EMBL" id="JAHRHJ020000002">
    <property type="protein sequence ID" value="KAH9325827.1"/>
    <property type="molecule type" value="Genomic_DNA"/>
</dbReference>
<dbReference type="SMART" id="SM00355">
    <property type="entry name" value="ZnF_C2H2"/>
    <property type="match status" value="2"/>
</dbReference>
<sequence>DLPCPIIGCGARLISMVDFEDHYFARHTATCSVCSRIFPTNRLLNIHVAESHDSFFKAKVDRGYRM</sequence>
<feature type="non-terminal residue" evidence="2">
    <location>
        <position position="1"/>
    </location>
</feature>
<dbReference type="InterPro" id="IPR013087">
    <property type="entry name" value="Znf_C2H2_type"/>
</dbReference>
<protein>
    <recommendedName>
        <fullName evidence="1">C2H2-type domain-containing protein</fullName>
    </recommendedName>
</protein>
<evidence type="ECO:0000259" key="1">
    <source>
        <dbReference type="PROSITE" id="PS00028"/>
    </source>
</evidence>
<dbReference type="PROSITE" id="PS00028">
    <property type="entry name" value="ZINC_FINGER_C2H2_1"/>
    <property type="match status" value="1"/>
</dbReference>
<accession>A0AA38GMC1</accession>
<dbReference type="PANTHER" id="PTHR21354">
    <property type="entry name" value="ZINC FINGER PROTEIN 511"/>
    <property type="match status" value="1"/>
</dbReference>
<proteinExistence type="predicted"/>
<dbReference type="InterPro" id="IPR039258">
    <property type="entry name" value="ZNF511"/>
</dbReference>
<dbReference type="AlphaFoldDB" id="A0AA38GMC1"/>
<organism evidence="2 3">
    <name type="scientific">Taxus chinensis</name>
    <name type="common">Chinese yew</name>
    <name type="synonym">Taxus wallichiana var. chinensis</name>
    <dbReference type="NCBI Taxonomy" id="29808"/>
    <lineage>
        <taxon>Eukaryota</taxon>
        <taxon>Viridiplantae</taxon>
        <taxon>Streptophyta</taxon>
        <taxon>Embryophyta</taxon>
        <taxon>Tracheophyta</taxon>
        <taxon>Spermatophyta</taxon>
        <taxon>Pinopsida</taxon>
        <taxon>Pinidae</taxon>
        <taxon>Conifers II</taxon>
        <taxon>Cupressales</taxon>
        <taxon>Taxaceae</taxon>
        <taxon>Taxus</taxon>
    </lineage>
</organism>
<keyword evidence="3" id="KW-1185">Reference proteome</keyword>
<comment type="caution">
    <text evidence="2">The sequence shown here is derived from an EMBL/GenBank/DDBJ whole genome shotgun (WGS) entry which is preliminary data.</text>
</comment>
<evidence type="ECO:0000313" key="2">
    <source>
        <dbReference type="EMBL" id="KAH9325827.1"/>
    </source>
</evidence>